<dbReference type="InterPro" id="IPR045187">
    <property type="entry name" value="CcO_II"/>
</dbReference>
<evidence type="ECO:0000259" key="20">
    <source>
        <dbReference type="PROSITE" id="PS50857"/>
    </source>
</evidence>
<dbReference type="PANTHER" id="PTHR22888:SF9">
    <property type="entry name" value="CYTOCHROME C OXIDASE SUBUNIT 2"/>
    <property type="match status" value="1"/>
</dbReference>
<comment type="catalytic activity">
    <reaction evidence="15 18">
        <text>4 Fe(II)-[cytochrome c] + O2 + 8 H(+)(in) = 4 Fe(III)-[cytochrome c] + 2 H2O + 4 H(+)(out)</text>
        <dbReference type="Rhea" id="RHEA:11436"/>
        <dbReference type="Rhea" id="RHEA-COMP:10350"/>
        <dbReference type="Rhea" id="RHEA-COMP:14399"/>
        <dbReference type="ChEBI" id="CHEBI:15377"/>
        <dbReference type="ChEBI" id="CHEBI:15378"/>
        <dbReference type="ChEBI" id="CHEBI:15379"/>
        <dbReference type="ChEBI" id="CHEBI:29033"/>
        <dbReference type="ChEBI" id="CHEBI:29034"/>
        <dbReference type="EC" id="7.1.1.9"/>
    </reaction>
</comment>
<evidence type="ECO:0000256" key="7">
    <source>
        <dbReference type="ARBA" id="ARBA00022723"/>
    </source>
</evidence>
<protein>
    <recommendedName>
        <fullName evidence="18">Cytochrome c oxidase subunit 2</fullName>
        <ecNumber evidence="18">7.1.1.9</ecNumber>
    </recommendedName>
</protein>
<evidence type="ECO:0000256" key="2">
    <source>
        <dbReference type="ARBA" id="ARBA00007866"/>
    </source>
</evidence>
<dbReference type="SUPFAM" id="SSF81464">
    <property type="entry name" value="Cytochrome c oxidase subunit II-like, transmembrane region"/>
    <property type="match status" value="1"/>
</dbReference>
<keyword evidence="6 17" id="KW-0812">Transmembrane</keyword>
<evidence type="ECO:0000256" key="17">
    <source>
        <dbReference type="RuleBase" id="RU000456"/>
    </source>
</evidence>
<evidence type="ECO:0000256" key="11">
    <source>
        <dbReference type="ARBA" id="ARBA00023004"/>
    </source>
</evidence>
<dbReference type="GO" id="GO:0042773">
    <property type="term" value="P:ATP synthesis coupled electron transport"/>
    <property type="evidence" value="ECO:0007669"/>
    <property type="project" value="TreeGrafter"/>
</dbReference>
<name>A0A328P4E4_9GAMM</name>
<keyword evidence="9 17" id="KW-0249">Electron transport</keyword>
<keyword evidence="11 16" id="KW-0408">Iron</keyword>
<dbReference type="SUPFAM" id="SSF46626">
    <property type="entry name" value="Cytochrome c"/>
    <property type="match status" value="1"/>
</dbReference>
<comment type="caution">
    <text evidence="23">The sequence shown here is derived from an EMBL/GenBank/DDBJ whole genome shotgun (WGS) entry which is preliminary data.</text>
</comment>
<evidence type="ECO:0000256" key="19">
    <source>
        <dbReference type="SAM" id="Phobius"/>
    </source>
</evidence>
<organism evidence="23 24">
    <name type="scientific">Dyella jiangningensis</name>
    <dbReference type="NCBI Taxonomy" id="1379159"/>
    <lineage>
        <taxon>Bacteria</taxon>
        <taxon>Pseudomonadati</taxon>
        <taxon>Pseudomonadota</taxon>
        <taxon>Gammaproteobacteria</taxon>
        <taxon>Lysobacterales</taxon>
        <taxon>Rhodanobacteraceae</taxon>
        <taxon>Dyella</taxon>
    </lineage>
</organism>
<dbReference type="InterPro" id="IPR014222">
    <property type="entry name" value="Cyt_c_oxidase_su2"/>
</dbReference>
<keyword evidence="12 18" id="KW-0186">Copper</keyword>
<keyword evidence="4 16" id="KW-0349">Heme</keyword>
<dbReference type="NCBIfam" id="TIGR02866">
    <property type="entry name" value="CoxB"/>
    <property type="match status" value="1"/>
</dbReference>
<dbReference type="EC" id="7.1.1.9" evidence="18"/>
<dbReference type="InterPro" id="IPR009056">
    <property type="entry name" value="Cyt_c-like_dom"/>
</dbReference>
<feature type="transmembrane region" description="Helical" evidence="19">
    <location>
        <begin position="64"/>
        <end position="85"/>
    </location>
</feature>
<keyword evidence="3 17" id="KW-0813">Transport</keyword>
<dbReference type="Pfam" id="PF00034">
    <property type="entry name" value="Cytochrom_C"/>
    <property type="match status" value="1"/>
</dbReference>
<keyword evidence="10 19" id="KW-1133">Transmembrane helix</keyword>
<evidence type="ECO:0000256" key="14">
    <source>
        <dbReference type="ARBA" id="ARBA00024688"/>
    </source>
</evidence>
<dbReference type="RefSeq" id="WP_202864076.1">
    <property type="nucleotide sequence ID" value="NZ_NFZS01000002.1"/>
</dbReference>
<dbReference type="Proteomes" id="UP000248926">
    <property type="component" value="Unassembled WGS sequence"/>
</dbReference>
<evidence type="ECO:0000256" key="8">
    <source>
        <dbReference type="ARBA" id="ARBA00022967"/>
    </source>
</evidence>
<dbReference type="CDD" id="cd13915">
    <property type="entry name" value="CuRO_HCO_II_like_2"/>
    <property type="match status" value="1"/>
</dbReference>
<dbReference type="Pfam" id="PF00116">
    <property type="entry name" value="COX2"/>
    <property type="match status" value="1"/>
</dbReference>
<dbReference type="PROSITE" id="PS50857">
    <property type="entry name" value="COX2_CUA"/>
    <property type="match status" value="1"/>
</dbReference>
<evidence type="ECO:0000256" key="4">
    <source>
        <dbReference type="ARBA" id="ARBA00022617"/>
    </source>
</evidence>
<sequence>MMSTTLQASSIAPDIDTLFNTMLVVSSIVVAGVFGTMIVFCIRYRRGSPADRTERKSSSLGIELAWTLVPLVLFIGLFGWSIGLWQRLQTPPADSAVIYIVAKQWMWKAQHPNGQREINALHVPIGQPIQLVMTSEDVIHSFYVPAFRVKQDVLPGRYTQLWFTATRLGSFPLFCAEFCGTDHAVMRGDIDVMQPAAYAQWLRQHASETLATRGATLFRQLGCSGCHGSQSTVHAPDLAGLYGNTVALSDGSRVVADDRYLHDSIMLPALQVVAGYAPIMPSYQGRIGEEDVLALIAYLKSPAPEAAHEQH</sequence>
<keyword evidence="7 16" id="KW-0479">Metal-binding</keyword>
<evidence type="ECO:0000256" key="9">
    <source>
        <dbReference type="ARBA" id="ARBA00022982"/>
    </source>
</evidence>
<feature type="domain" description="Cytochrome oxidase subunit II transmembrane region profile" evidence="21">
    <location>
        <begin position="1"/>
        <end position="92"/>
    </location>
</feature>
<keyword evidence="24" id="KW-1185">Reference proteome</keyword>
<gene>
    <name evidence="23" type="ORF">CA260_10810</name>
</gene>
<evidence type="ECO:0000256" key="12">
    <source>
        <dbReference type="ARBA" id="ARBA00023008"/>
    </source>
</evidence>
<keyword evidence="5 17" id="KW-0679">Respiratory chain</keyword>
<dbReference type="GO" id="GO:0005886">
    <property type="term" value="C:plasma membrane"/>
    <property type="evidence" value="ECO:0007669"/>
    <property type="project" value="UniProtKB-SubCell"/>
</dbReference>
<dbReference type="GO" id="GO:0016491">
    <property type="term" value="F:oxidoreductase activity"/>
    <property type="evidence" value="ECO:0007669"/>
    <property type="project" value="InterPro"/>
</dbReference>
<comment type="similarity">
    <text evidence="2 17">Belongs to the cytochrome c oxidase subunit 2 family.</text>
</comment>
<dbReference type="InterPro" id="IPR001505">
    <property type="entry name" value="Copper_CuA"/>
</dbReference>
<evidence type="ECO:0000256" key="16">
    <source>
        <dbReference type="PROSITE-ProRule" id="PRU00433"/>
    </source>
</evidence>
<dbReference type="InterPro" id="IPR036909">
    <property type="entry name" value="Cyt_c-like_dom_sf"/>
</dbReference>
<dbReference type="SUPFAM" id="SSF49503">
    <property type="entry name" value="Cupredoxins"/>
    <property type="match status" value="1"/>
</dbReference>
<dbReference type="InterPro" id="IPR036257">
    <property type="entry name" value="Cyt_c_oxidase_su2_TM_sf"/>
</dbReference>
<evidence type="ECO:0000259" key="22">
    <source>
        <dbReference type="PROSITE" id="PS51007"/>
    </source>
</evidence>
<evidence type="ECO:0000256" key="18">
    <source>
        <dbReference type="RuleBase" id="RU004024"/>
    </source>
</evidence>
<keyword evidence="13 19" id="KW-0472">Membrane</keyword>
<feature type="domain" description="Cytochrome oxidase subunit II copper A binding" evidence="20">
    <location>
        <begin position="93"/>
        <end position="204"/>
    </location>
</feature>
<comment type="function">
    <text evidence="14 18">Subunits I and II form the functional core of the enzyme complex. Electrons originating in cytochrome c are transferred via heme a and Cu(A) to the binuclear center formed by heme a3 and Cu(B).</text>
</comment>
<evidence type="ECO:0000256" key="3">
    <source>
        <dbReference type="ARBA" id="ARBA00022448"/>
    </source>
</evidence>
<proteinExistence type="inferred from homology"/>
<dbReference type="GO" id="GO:0004129">
    <property type="term" value="F:cytochrome-c oxidase activity"/>
    <property type="evidence" value="ECO:0007669"/>
    <property type="project" value="UniProtKB-EC"/>
</dbReference>
<evidence type="ECO:0000313" key="24">
    <source>
        <dbReference type="Proteomes" id="UP000248926"/>
    </source>
</evidence>
<comment type="subcellular location">
    <subcellularLocation>
        <location evidence="17">Cell membrane</location>
        <topology evidence="17">Multi-pass membrane protein</topology>
    </subcellularLocation>
    <subcellularLocation>
        <location evidence="1">Membrane</location>
        <topology evidence="1">Multi-pass membrane protein</topology>
    </subcellularLocation>
</comment>
<keyword evidence="8" id="KW-1278">Translocase</keyword>
<evidence type="ECO:0000256" key="6">
    <source>
        <dbReference type="ARBA" id="ARBA00022692"/>
    </source>
</evidence>
<dbReference type="Gene3D" id="1.10.760.10">
    <property type="entry name" value="Cytochrome c-like domain"/>
    <property type="match status" value="1"/>
</dbReference>
<accession>A0A328P4E4</accession>
<dbReference type="InterPro" id="IPR011759">
    <property type="entry name" value="Cyt_c_oxidase_su2_TM_dom"/>
</dbReference>
<comment type="cofactor">
    <cofactor evidence="18">
        <name>Cu cation</name>
        <dbReference type="ChEBI" id="CHEBI:23378"/>
    </cofactor>
    <text evidence="18">Binds a copper A center.</text>
</comment>
<evidence type="ECO:0000256" key="1">
    <source>
        <dbReference type="ARBA" id="ARBA00004141"/>
    </source>
</evidence>
<dbReference type="Gene3D" id="2.60.40.420">
    <property type="entry name" value="Cupredoxins - blue copper proteins"/>
    <property type="match status" value="1"/>
</dbReference>
<feature type="transmembrane region" description="Helical" evidence="19">
    <location>
        <begin position="23"/>
        <end position="44"/>
    </location>
</feature>
<evidence type="ECO:0000256" key="5">
    <source>
        <dbReference type="ARBA" id="ARBA00022660"/>
    </source>
</evidence>
<dbReference type="Pfam" id="PF02790">
    <property type="entry name" value="COX2_TM"/>
    <property type="match status" value="1"/>
</dbReference>
<reference evidence="23 24" key="1">
    <citation type="journal article" date="2018" name="Genet. Mol. Biol.">
        <title>The genome sequence of Dyella jiangningensis FCAV SCS01 from a lignocellulose-decomposing microbial consortium metagenome reveals potential for biotechnological applications.</title>
        <authorList>
            <person name="Desiderato J.G."/>
            <person name="Alvarenga D.O."/>
            <person name="Constancio M.T.L."/>
            <person name="Alves L.M.C."/>
            <person name="Varani A.M."/>
        </authorList>
    </citation>
    <scope>NUCLEOTIDE SEQUENCE [LARGE SCALE GENOMIC DNA]</scope>
    <source>
        <strain evidence="23 24">FCAV SCS01</strain>
    </source>
</reference>
<dbReference type="AlphaFoldDB" id="A0A328P4E4"/>
<evidence type="ECO:0000259" key="21">
    <source>
        <dbReference type="PROSITE" id="PS50999"/>
    </source>
</evidence>
<dbReference type="PROSITE" id="PS51007">
    <property type="entry name" value="CYTC"/>
    <property type="match status" value="1"/>
</dbReference>
<evidence type="ECO:0000256" key="15">
    <source>
        <dbReference type="ARBA" id="ARBA00047816"/>
    </source>
</evidence>
<dbReference type="Gene3D" id="1.10.287.90">
    <property type="match status" value="1"/>
</dbReference>
<dbReference type="GO" id="GO:0005507">
    <property type="term" value="F:copper ion binding"/>
    <property type="evidence" value="ECO:0007669"/>
    <property type="project" value="InterPro"/>
</dbReference>
<dbReference type="InterPro" id="IPR002429">
    <property type="entry name" value="CcO_II-like_C"/>
</dbReference>
<dbReference type="EMBL" id="NFZS01000002">
    <property type="protein sequence ID" value="RAO76181.1"/>
    <property type="molecule type" value="Genomic_DNA"/>
</dbReference>
<evidence type="ECO:0000256" key="10">
    <source>
        <dbReference type="ARBA" id="ARBA00022989"/>
    </source>
</evidence>
<evidence type="ECO:0000313" key="23">
    <source>
        <dbReference type="EMBL" id="RAO76181.1"/>
    </source>
</evidence>
<evidence type="ECO:0000256" key="13">
    <source>
        <dbReference type="ARBA" id="ARBA00023136"/>
    </source>
</evidence>
<dbReference type="PROSITE" id="PS50999">
    <property type="entry name" value="COX2_TM"/>
    <property type="match status" value="1"/>
</dbReference>
<feature type="domain" description="Cytochrome c" evidence="22">
    <location>
        <begin position="209"/>
        <end position="303"/>
    </location>
</feature>
<dbReference type="PROSITE" id="PS00078">
    <property type="entry name" value="COX2"/>
    <property type="match status" value="1"/>
</dbReference>
<dbReference type="PANTHER" id="PTHR22888">
    <property type="entry name" value="CYTOCHROME C OXIDASE, SUBUNIT II"/>
    <property type="match status" value="1"/>
</dbReference>
<dbReference type="GO" id="GO:0020037">
    <property type="term" value="F:heme binding"/>
    <property type="evidence" value="ECO:0007669"/>
    <property type="project" value="InterPro"/>
</dbReference>
<dbReference type="InterPro" id="IPR008972">
    <property type="entry name" value="Cupredoxin"/>
</dbReference>